<protein>
    <submittedName>
        <fullName evidence="1">Uncharacterized protein</fullName>
    </submittedName>
</protein>
<sequence>MAIIGNSDWHVIGLVDIREPGRYEILFKNGGIGVGIRFLDAPAQEPMVVDDDGVAHPCRICTCCGNCACGYGYGGRTRCRDCGEYSSWVARNAPLLERYLAAVGRDDAFVQTNGRTHVVGCPSLKRTIKDATEAIDAGCSHRPEWVHVPEVVTAEALGRRRRCAVCCPDVTLPASRGSVRGHQGRYVAHDGASGS</sequence>
<organism evidence="1 2">
    <name type="scientific">Micromonospora globbae</name>
    <dbReference type="NCBI Taxonomy" id="1894969"/>
    <lineage>
        <taxon>Bacteria</taxon>
        <taxon>Bacillati</taxon>
        <taxon>Actinomycetota</taxon>
        <taxon>Actinomycetes</taxon>
        <taxon>Micromonosporales</taxon>
        <taxon>Micromonosporaceae</taxon>
        <taxon>Micromonospora</taxon>
    </lineage>
</organism>
<keyword evidence="2" id="KW-1185">Reference proteome</keyword>
<dbReference type="EMBL" id="CP108084">
    <property type="protein sequence ID" value="WUP48516.1"/>
    <property type="molecule type" value="Genomic_DNA"/>
</dbReference>
<gene>
    <name evidence="1" type="ORF">OG994_23400</name>
</gene>
<dbReference type="RefSeq" id="WP_328850985.1">
    <property type="nucleotide sequence ID" value="NZ_CP108084.1"/>
</dbReference>
<dbReference type="Proteomes" id="UP001432190">
    <property type="component" value="Chromosome"/>
</dbReference>
<evidence type="ECO:0000313" key="1">
    <source>
        <dbReference type="EMBL" id="WUP48516.1"/>
    </source>
</evidence>
<evidence type="ECO:0000313" key="2">
    <source>
        <dbReference type="Proteomes" id="UP001432190"/>
    </source>
</evidence>
<accession>A0ABZ1S2R8</accession>
<reference evidence="1" key="1">
    <citation type="submission" date="2022-10" db="EMBL/GenBank/DDBJ databases">
        <title>The complete genomes of actinobacterial strains from the NBC collection.</title>
        <authorList>
            <person name="Joergensen T.S."/>
            <person name="Alvarez Arevalo M."/>
            <person name="Sterndorff E.B."/>
            <person name="Faurdal D."/>
            <person name="Vuksanovic O."/>
            <person name="Mourched A.-S."/>
            <person name="Charusanti P."/>
            <person name="Shaw S."/>
            <person name="Blin K."/>
            <person name="Weber T."/>
        </authorList>
    </citation>
    <scope>NUCLEOTIDE SEQUENCE</scope>
    <source>
        <strain evidence="1">NBC_00256</strain>
    </source>
</reference>
<proteinExistence type="predicted"/>
<name>A0ABZ1S2R8_9ACTN</name>